<dbReference type="PROSITE" id="PS51620">
    <property type="entry name" value="SAM_TRM61"/>
    <property type="match status" value="1"/>
</dbReference>
<dbReference type="OrthoDB" id="1925287at2759"/>
<dbReference type="VEuPathDB" id="FungiDB:YALI1_F29937g"/>
<dbReference type="Pfam" id="PF08704">
    <property type="entry name" value="GCD14"/>
    <property type="match status" value="1"/>
</dbReference>
<dbReference type="PIRSF" id="PIRSF017269">
    <property type="entry name" value="GCD14"/>
    <property type="match status" value="1"/>
</dbReference>
<keyword evidence="8 9" id="KW-0539">Nucleus</keyword>
<evidence type="ECO:0000256" key="1">
    <source>
        <dbReference type="ARBA" id="ARBA00004123"/>
    </source>
</evidence>
<evidence type="ECO:0000256" key="9">
    <source>
        <dbReference type="PIRNR" id="PIRNR017269"/>
    </source>
</evidence>
<evidence type="ECO:0000256" key="3">
    <source>
        <dbReference type="ARBA" id="ARBA00015963"/>
    </source>
</evidence>
<dbReference type="GO" id="GO:0030488">
    <property type="term" value="P:tRNA methylation"/>
    <property type="evidence" value="ECO:0007669"/>
    <property type="project" value="InterPro"/>
</dbReference>
<accession>A0A1D8NPN5</accession>
<dbReference type="InterPro" id="IPR029063">
    <property type="entry name" value="SAM-dependent_MTases_sf"/>
</dbReference>
<dbReference type="GO" id="GO:0005634">
    <property type="term" value="C:nucleus"/>
    <property type="evidence" value="ECO:0007669"/>
    <property type="project" value="UniProtKB-SubCell"/>
</dbReference>
<dbReference type="InterPro" id="IPR014816">
    <property type="entry name" value="tRNA_MeTrfase_Gcd14"/>
</dbReference>
<dbReference type="Gene3D" id="3.10.330.20">
    <property type="match status" value="1"/>
</dbReference>
<dbReference type="PANTHER" id="PTHR12133">
    <property type="entry name" value="TRNA (ADENINE(58)-N(1))-METHYLTRANSFERASE"/>
    <property type="match status" value="1"/>
</dbReference>
<protein>
    <recommendedName>
        <fullName evidence="3 9">tRNA (adenine(58)-N(1))-methyltransferase catalytic subunit TRM61</fullName>
        <ecNumber evidence="2 9">2.1.1.220</ecNumber>
    </recommendedName>
</protein>
<feature type="binding site" evidence="10">
    <location>
        <position position="181"/>
    </location>
    <ligand>
        <name>S-adenosyl-L-methionine</name>
        <dbReference type="ChEBI" id="CHEBI:59789"/>
    </ligand>
</feature>
<dbReference type="GO" id="GO:0160107">
    <property type="term" value="F:tRNA (adenine(58)-N1)-methyltransferase activity"/>
    <property type="evidence" value="ECO:0007669"/>
    <property type="project" value="UniProtKB-EC"/>
</dbReference>
<evidence type="ECO:0000313" key="14">
    <source>
        <dbReference type="EMBL" id="RDW28344.1"/>
    </source>
</evidence>
<keyword evidence="6 9" id="KW-0949">S-adenosyl-L-methionine</keyword>
<evidence type="ECO:0000256" key="8">
    <source>
        <dbReference type="ARBA" id="ARBA00023242"/>
    </source>
</evidence>
<sequence>MFSAYKDTIEDGDLVLGWMTRTAIKPIVVEKKEGLFNTRYGAFPHRNMDKYGAQLGSMSKQGFIHLIHPTPELWTLSLPHRTQIVYTTDSSYIVQRLKIRPGSTVIESGTGSGSFTHAISRSAGLAGKVYSYEFHEERYNLAKQEFERHQLTNVIPTHRDVCNDGFDIENIDVNATAVFLDLPAPWTAIPHLERVIDRSVVSRVCCFSPCFEQVVKAVQALQEAGWVDIEMVEVAAKRWESRLEMKRSLDEAITRLRDVKARRETGLAKRNARIKVETETGVEEEESDERDAKRSKTESGHRGYNPWGKGQKIKEGDESFEWTEVSKCEQEIKSHTSYLLFASRLPKLGEEVFDKDMCVRPYSERCPEASTEGAEASTEATEAPARTEA</sequence>
<evidence type="ECO:0000256" key="6">
    <source>
        <dbReference type="ARBA" id="ARBA00022691"/>
    </source>
</evidence>
<dbReference type="EMBL" id="CP017558">
    <property type="protein sequence ID" value="AOW07578.1"/>
    <property type="molecule type" value="Genomic_DNA"/>
</dbReference>
<feature type="compositionally biased region" description="Low complexity" evidence="11">
    <location>
        <begin position="368"/>
        <end position="389"/>
    </location>
</feature>
<feature type="domain" description="tRNA (adenine(58)-N(1))-methyltransferase catalytic subunit TRM61 C-terminal" evidence="12">
    <location>
        <begin position="62"/>
        <end position="343"/>
    </location>
</feature>
<gene>
    <name evidence="14" type="ORF">B0I71DRAFT_127689</name>
    <name evidence="13" type="ORF">YALI1_F29937g</name>
</gene>
<comment type="similarity">
    <text evidence="9">Belongs to the class I-like SAM-binding methyltransferase superfamily. TRM61 family.</text>
</comment>
<evidence type="ECO:0000256" key="2">
    <source>
        <dbReference type="ARBA" id="ARBA00012796"/>
    </source>
</evidence>
<evidence type="ECO:0000313" key="13">
    <source>
        <dbReference type="EMBL" id="AOW07578.1"/>
    </source>
</evidence>
<feature type="compositionally biased region" description="Basic and acidic residues" evidence="11">
    <location>
        <begin position="290"/>
        <end position="301"/>
    </location>
</feature>
<reference evidence="14 16" key="2">
    <citation type="submission" date="2018-07" db="EMBL/GenBank/DDBJ databases">
        <title>Draft Genome Assemblies for Five Robust Yarrowia lipolytica Strains Exhibiting High Lipid Production and Pentose Sugar Utilization and Sugar Alcohol Secretion from Undetoxified Lignocellulosic Biomass Hydrolysates.</title>
        <authorList>
            <consortium name="DOE Joint Genome Institute"/>
            <person name="Walker C."/>
            <person name="Ryu S."/>
            <person name="Na H."/>
            <person name="Zane M."/>
            <person name="LaButti K."/>
            <person name="Lipzen A."/>
            <person name="Haridas S."/>
            <person name="Barry K."/>
            <person name="Grigoriev I.V."/>
            <person name="Quarterman J."/>
            <person name="Slininger P."/>
            <person name="Dien B."/>
            <person name="Trinh C.T."/>
        </authorList>
    </citation>
    <scope>NUCLEOTIDE SEQUENCE [LARGE SCALE GENOMIC DNA]</scope>
    <source>
        <strain evidence="14 16">YB392</strain>
    </source>
</reference>
<comment type="catalytic activity">
    <reaction evidence="9">
        <text>adenosine(58) in tRNA + S-adenosyl-L-methionine = N(1)-methyladenosine(58) in tRNA + S-adenosyl-L-homocysteine + H(+)</text>
        <dbReference type="Rhea" id="RHEA:43152"/>
        <dbReference type="Rhea" id="RHEA-COMP:10365"/>
        <dbReference type="Rhea" id="RHEA-COMP:10366"/>
        <dbReference type="ChEBI" id="CHEBI:15378"/>
        <dbReference type="ChEBI" id="CHEBI:57856"/>
        <dbReference type="ChEBI" id="CHEBI:59789"/>
        <dbReference type="ChEBI" id="CHEBI:74411"/>
        <dbReference type="ChEBI" id="CHEBI:74491"/>
        <dbReference type="EC" id="2.1.1.220"/>
    </reaction>
</comment>
<dbReference type="SUPFAM" id="SSF53335">
    <property type="entry name" value="S-adenosyl-L-methionine-dependent methyltransferases"/>
    <property type="match status" value="1"/>
</dbReference>
<evidence type="ECO:0000256" key="5">
    <source>
        <dbReference type="ARBA" id="ARBA00022679"/>
    </source>
</evidence>
<dbReference type="GO" id="GO:0031515">
    <property type="term" value="C:tRNA (m1A) methyltransferase complex"/>
    <property type="evidence" value="ECO:0007669"/>
    <property type="project" value="UniProtKB-UniRule"/>
</dbReference>
<evidence type="ECO:0000256" key="4">
    <source>
        <dbReference type="ARBA" id="ARBA00022603"/>
    </source>
</evidence>
<name>A0A1D8NPN5_YARLL</name>
<keyword evidence="5 9" id="KW-0808">Transferase</keyword>
<dbReference type="AlphaFoldDB" id="A0A1D8NPN5"/>
<dbReference type="Proteomes" id="UP000182444">
    <property type="component" value="Chromosome 1F"/>
</dbReference>
<dbReference type="VEuPathDB" id="FungiDB:YALI0_F22737g"/>
<keyword evidence="7 9" id="KW-0819">tRNA processing</keyword>
<proteinExistence type="inferred from homology"/>
<dbReference type="PANTHER" id="PTHR12133:SF2">
    <property type="entry name" value="TRNA (ADENINE(58)-N(1))-METHYLTRANSFERASE CATALYTIC SUBUNIT TRMT61A"/>
    <property type="match status" value="1"/>
</dbReference>
<dbReference type="Proteomes" id="UP000256601">
    <property type="component" value="Unassembled WGS sequence"/>
</dbReference>
<dbReference type="Gene3D" id="3.40.50.150">
    <property type="entry name" value="Vaccinia Virus protein VP39"/>
    <property type="match status" value="1"/>
</dbReference>
<evidence type="ECO:0000259" key="12">
    <source>
        <dbReference type="Pfam" id="PF08704"/>
    </source>
</evidence>
<organism evidence="13 15">
    <name type="scientific">Yarrowia lipolytica</name>
    <name type="common">Candida lipolytica</name>
    <dbReference type="NCBI Taxonomy" id="4952"/>
    <lineage>
        <taxon>Eukaryota</taxon>
        <taxon>Fungi</taxon>
        <taxon>Dikarya</taxon>
        <taxon>Ascomycota</taxon>
        <taxon>Saccharomycotina</taxon>
        <taxon>Dipodascomycetes</taxon>
        <taxon>Dipodascales</taxon>
        <taxon>Dipodascales incertae sedis</taxon>
        <taxon>Yarrowia</taxon>
    </lineage>
</organism>
<feature type="region of interest" description="Disordered" evidence="11">
    <location>
        <begin position="278"/>
        <end position="313"/>
    </location>
</feature>
<feature type="binding site" evidence="10">
    <location>
        <position position="133"/>
    </location>
    <ligand>
        <name>S-adenosyl-L-methionine</name>
        <dbReference type="ChEBI" id="CHEBI:59789"/>
    </ligand>
</feature>
<dbReference type="EMBL" id="KZ857326">
    <property type="protein sequence ID" value="RDW28344.1"/>
    <property type="molecule type" value="Genomic_DNA"/>
</dbReference>
<reference evidence="13 15" key="1">
    <citation type="journal article" date="2016" name="PLoS ONE">
        <title>Sequence Assembly of Yarrowia lipolytica Strain W29/CLIB89 Shows Transposable Element Diversity.</title>
        <authorList>
            <person name="Magnan C."/>
            <person name="Yu J."/>
            <person name="Chang I."/>
            <person name="Jahn E."/>
            <person name="Kanomata Y."/>
            <person name="Wu J."/>
            <person name="Zeller M."/>
            <person name="Oakes M."/>
            <person name="Baldi P."/>
            <person name="Sandmeyer S."/>
        </authorList>
    </citation>
    <scope>NUCLEOTIDE SEQUENCE [LARGE SCALE GENOMIC DNA]</scope>
    <source>
        <strain evidence="13">CLIB89</strain>
        <strain evidence="15">CLIB89(W29)</strain>
    </source>
</reference>
<evidence type="ECO:0000313" key="16">
    <source>
        <dbReference type="Proteomes" id="UP000256601"/>
    </source>
</evidence>
<evidence type="ECO:0000256" key="7">
    <source>
        <dbReference type="ARBA" id="ARBA00022694"/>
    </source>
</evidence>
<feature type="region of interest" description="Disordered" evidence="11">
    <location>
        <begin position="365"/>
        <end position="389"/>
    </location>
</feature>
<comment type="function">
    <text evidence="9">Catalytic subunit of tRNA (adenine-N(1)-)-methyltransferase, which catalyzes the formation of N(1)-methyladenine at position 58 (m1A58) in initiator methionyl-tRNA.</text>
</comment>
<feature type="compositionally biased region" description="Acidic residues" evidence="11">
    <location>
        <begin position="280"/>
        <end position="289"/>
    </location>
</feature>
<comment type="subcellular location">
    <subcellularLocation>
        <location evidence="1 9">Nucleus</location>
    </subcellularLocation>
</comment>
<dbReference type="InterPro" id="IPR049470">
    <property type="entry name" value="TRM61_C"/>
</dbReference>
<evidence type="ECO:0000256" key="10">
    <source>
        <dbReference type="PIRSR" id="PIRSR017269-1"/>
    </source>
</evidence>
<keyword evidence="4 9" id="KW-0489">Methyltransferase</keyword>
<evidence type="ECO:0000313" key="15">
    <source>
        <dbReference type="Proteomes" id="UP000182444"/>
    </source>
</evidence>
<dbReference type="EC" id="2.1.1.220" evidence="2 9"/>
<dbReference type="KEGG" id="yli:2908809"/>
<dbReference type="eggNOG" id="KOG2915">
    <property type="taxonomic scope" value="Eukaryota"/>
</dbReference>
<evidence type="ECO:0000256" key="11">
    <source>
        <dbReference type="SAM" id="MobiDB-lite"/>
    </source>
</evidence>